<dbReference type="PANTHER" id="PTHR31096">
    <property type="entry name" value="ACT DOMAIN-CONTAINING PROTEIN ACR4-RELATED"/>
    <property type="match status" value="1"/>
</dbReference>
<name>A0AAD6WI16_9ROSI</name>
<dbReference type="InterPro" id="IPR002912">
    <property type="entry name" value="ACT_dom"/>
</dbReference>
<comment type="caution">
    <text evidence="4">The sequence shown here is derived from an EMBL/GenBank/DDBJ whole genome shotgun (WGS) entry which is preliminary data.</text>
</comment>
<evidence type="ECO:0000313" key="5">
    <source>
        <dbReference type="Proteomes" id="UP001164929"/>
    </source>
</evidence>
<dbReference type="Proteomes" id="UP001164929">
    <property type="component" value="Chromosome 1"/>
</dbReference>
<gene>
    <name evidence="4" type="ORF">NC653_002573</name>
</gene>
<evidence type="ECO:0000313" key="4">
    <source>
        <dbReference type="EMBL" id="KAJ7012561.1"/>
    </source>
</evidence>
<evidence type="ECO:0000259" key="3">
    <source>
        <dbReference type="PROSITE" id="PS51671"/>
    </source>
</evidence>
<evidence type="ECO:0000256" key="2">
    <source>
        <dbReference type="RuleBase" id="RU369043"/>
    </source>
</evidence>
<sequence>MEVPSDDAVLIEKGKKAGDPHVITVNCPDKTGLACDILHVILDYGLYITKGDVSTDGKWCYIVFWVVPHSRSIIRWTHLKNRLLSVCPSCSVSFYWNQQQSKSCPVYLLKFISLDRKGLLHDVTQVLCELELTIQRVKVTTTPDGRVLDLFFVTDKLELLHTKQRQNETCEQLHAVLGESCISCELRLAGPEYECLQGMSSLSPVIADELFHCEISDKEIHSQALSPDMMKLKRTDVMIDNSLSPAHTLLQVHCVDHKGLLYDVMRTLKDYNIQIAHGRFSLVTNGHRDLDLFIQQKDGKKIVDPEKQSALCFRLKVEMLHPLRVIIANRGPDTELLVANPVELSGKGRPRVFYDITHALKALGICIFSAEIGRYSTSDREWEIYRFLLEENCKFQLSNMMARNQIVDTVRRTLMGWRKRSFSFSFARDENLIVFLETSLKTPGTASSSYLKALTVEIEKKLQRALASASQRRNLLQELFADIALEVDDRARGIIFSREEDEISPAEDAADGQLCFYDVLADYYVWVPESGKQILHLIVQLWSQSFASHIFSLLFHKWLFDAQLDNTEVLVRFSSALVQGATNYLLEEVALVPMRLNRIPVQAQRELFLLLSRFILFYNSVDKIDSFLKKFPIFPNAFLVGGPADFFVIELADQVGRYPRHFISLFFRLLYPWYWPSSCWNFIISCIKAVFYSLLGLLFSSWDKLREPKNC</sequence>
<feature type="domain" description="ACT" evidence="3">
    <location>
        <begin position="108"/>
        <end position="191"/>
    </location>
</feature>
<dbReference type="Pfam" id="PF24931">
    <property type="entry name" value="ACT_ACR9_3rd"/>
    <property type="match status" value="1"/>
</dbReference>
<protein>
    <recommendedName>
        <fullName evidence="2">ACT domain-containing protein ACR</fullName>
    </recommendedName>
    <alternativeName>
        <fullName evidence="2">Protein ACT DOMAIN REPEATS</fullName>
    </alternativeName>
</protein>
<keyword evidence="1 2" id="KW-0677">Repeat</keyword>
<reference evidence="4 5" key="1">
    <citation type="journal article" date="2023" name="Mol. Ecol. Resour.">
        <title>Chromosome-level genome assembly of a triploid poplar Populus alba 'Berolinensis'.</title>
        <authorList>
            <person name="Chen S."/>
            <person name="Yu Y."/>
            <person name="Wang X."/>
            <person name="Wang S."/>
            <person name="Zhang T."/>
            <person name="Zhou Y."/>
            <person name="He R."/>
            <person name="Meng N."/>
            <person name="Wang Y."/>
            <person name="Liu W."/>
            <person name="Liu Z."/>
            <person name="Liu J."/>
            <person name="Guo Q."/>
            <person name="Huang H."/>
            <person name="Sederoff R.R."/>
            <person name="Wang G."/>
            <person name="Qu G."/>
            <person name="Chen S."/>
        </authorList>
    </citation>
    <scope>NUCLEOTIDE SEQUENCE [LARGE SCALE GENOMIC DNA]</scope>
    <source>
        <strain evidence="4">SC-2020</strain>
    </source>
</reference>
<keyword evidence="5" id="KW-1185">Reference proteome</keyword>
<evidence type="ECO:0000256" key="1">
    <source>
        <dbReference type="ARBA" id="ARBA00022737"/>
    </source>
</evidence>
<dbReference type="AlphaFoldDB" id="A0AAD6WI16"/>
<comment type="function">
    <text evidence="2">Binds amino acids.</text>
</comment>
<dbReference type="SUPFAM" id="SSF55021">
    <property type="entry name" value="ACT-like"/>
    <property type="match status" value="2"/>
</dbReference>
<dbReference type="GO" id="GO:0016597">
    <property type="term" value="F:amino acid binding"/>
    <property type="evidence" value="ECO:0007669"/>
    <property type="project" value="UniProtKB-UniRule"/>
</dbReference>
<dbReference type="EMBL" id="JAQIZT010000001">
    <property type="protein sequence ID" value="KAJ7012561.1"/>
    <property type="molecule type" value="Genomic_DNA"/>
</dbReference>
<dbReference type="InterPro" id="IPR056816">
    <property type="entry name" value="ACR2/9/10_N"/>
</dbReference>
<dbReference type="Pfam" id="PF24914">
    <property type="entry name" value="ACR10_N"/>
    <property type="match status" value="1"/>
</dbReference>
<organism evidence="4 5">
    <name type="scientific">Populus alba x Populus x berolinensis</name>
    <dbReference type="NCBI Taxonomy" id="444605"/>
    <lineage>
        <taxon>Eukaryota</taxon>
        <taxon>Viridiplantae</taxon>
        <taxon>Streptophyta</taxon>
        <taxon>Embryophyta</taxon>
        <taxon>Tracheophyta</taxon>
        <taxon>Spermatophyta</taxon>
        <taxon>Magnoliopsida</taxon>
        <taxon>eudicotyledons</taxon>
        <taxon>Gunneridae</taxon>
        <taxon>Pentapetalae</taxon>
        <taxon>rosids</taxon>
        <taxon>fabids</taxon>
        <taxon>Malpighiales</taxon>
        <taxon>Salicaceae</taxon>
        <taxon>Saliceae</taxon>
        <taxon>Populus</taxon>
    </lineage>
</organism>
<dbReference type="PANTHER" id="PTHR31096:SF14">
    <property type="entry name" value="ACT DOMAIN-CONTAINING PROTEIN ACR"/>
    <property type="match status" value="1"/>
</dbReference>
<proteinExistence type="predicted"/>
<dbReference type="PROSITE" id="PS51671">
    <property type="entry name" value="ACT"/>
    <property type="match status" value="1"/>
</dbReference>
<accession>A0AAD6WI16</accession>
<dbReference type="InterPro" id="IPR056805">
    <property type="entry name" value="ACT_ACR9/10_C"/>
</dbReference>
<dbReference type="InterPro" id="IPR040217">
    <property type="entry name" value="ACR1-12"/>
</dbReference>
<dbReference type="Pfam" id="PF24926">
    <property type="entry name" value="ACT_ACR9_C"/>
    <property type="match status" value="1"/>
</dbReference>
<dbReference type="InterPro" id="IPR045865">
    <property type="entry name" value="ACT-like_dom_sf"/>
</dbReference>